<dbReference type="Pfam" id="PF04338">
    <property type="entry name" value="DUF481"/>
    <property type="match status" value="1"/>
</dbReference>
<feature type="chain" id="PRO_5015455386" evidence="1">
    <location>
        <begin position="23"/>
        <end position="339"/>
    </location>
</feature>
<dbReference type="RefSeq" id="WP_106134965.1">
    <property type="nucleotide sequence ID" value="NZ_PVTR01000012.1"/>
</dbReference>
<evidence type="ECO:0000313" key="2">
    <source>
        <dbReference type="EMBL" id="PRY85426.1"/>
    </source>
</evidence>
<accession>A0A2T0WFH7</accession>
<dbReference type="InterPro" id="IPR007433">
    <property type="entry name" value="DUF481"/>
</dbReference>
<gene>
    <name evidence="2" type="ORF">CLW00_1127</name>
</gene>
<dbReference type="AlphaFoldDB" id="A0A2T0WFH7"/>
<evidence type="ECO:0000313" key="3">
    <source>
        <dbReference type="Proteomes" id="UP000238157"/>
    </source>
</evidence>
<keyword evidence="3" id="KW-1185">Reference proteome</keyword>
<comment type="caution">
    <text evidence="2">The sequence shown here is derived from an EMBL/GenBank/DDBJ whole genome shotgun (WGS) entry which is preliminary data.</text>
</comment>
<dbReference type="EMBL" id="PVTR01000012">
    <property type="protein sequence ID" value="PRY85426.1"/>
    <property type="molecule type" value="Genomic_DNA"/>
</dbReference>
<dbReference type="Proteomes" id="UP000238157">
    <property type="component" value="Unassembled WGS sequence"/>
</dbReference>
<keyword evidence="1" id="KW-0732">Signal</keyword>
<name>A0A2T0WFH7_9BACT</name>
<evidence type="ECO:0000256" key="1">
    <source>
        <dbReference type="SAM" id="SignalP"/>
    </source>
</evidence>
<protein>
    <submittedName>
        <fullName evidence="2">Uncharacterized protein DUF481</fullName>
    </submittedName>
</protein>
<feature type="signal peptide" evidence="1">
    <location>
        <begin position="1"/>
        <end position="22"/>
    </location>
</feature>
<organism evidence="2 3">
    <name type="scientific">Mongoliibacter ruber</name>
    <dbReference type="NCBI Taxonomy" id="1750599"/>
    <lineage>
        <taxon>Bacteria</taxon>
        <taxon>Pseudomonadati</taxon>
        <taxon>Bacteroidota</taxon>
        <taxon>Cytophagia</taxon>
        <taxon>Cytophagales</taxon>
        <taxon>Cyclobacteriaceae</taxon>
        <taxon>Mongoliibacter</taxon>
    </lineage>
</organism>
<dbReference type="OrthoDB" id="1117610at2"/>
<sequence length="339" mass="39437">MYKYLTPIIFLLVFLSSTTTNAQKDSLIVKNNHYLLGEVKSMEKGVLTFKTPYSKSDFKVKWNEVQSLFSESLFITSTKSARRVYGKISSPETGVIKVTTQDGEEYTFPLEEVLYIKSLERGFLDRISAGIDLGFTLTRARNQRQFTTRSRFSYVSREWSLDASFNKLVTAQEEIENIRRGDGNLTAVYFTRKDWFLLGRMEYLYNTEQFLDLRLNTLVGAGNDLIKSNSLYWRVFGGFAFNNENFVGESMDRQSAEAWIATELNIFDKGDLSLLTNIFVYPSITERNRIRADYRLDLMYKLPLDFYIKTGLTVNYDNQPFQLSRTTDYILQTTFGWSW</sequence>
<proteinExistence type="predicted"/>
<reference evidence="2 3" key="1">
    <citation type="submission" date="2018-03" db="EMBL/GenBank/DDBJ databases">
        <title>Genomic Encyclopedia of Archaeal and Bacterial Type Strains, Phase II (KMG-II): from individual species to whole genera.</title>
        <authorList>
            <person name="Goeker M."/>
        </authorList>
    </citation>
    <scope>NUCLEOTIDE SEQUENCE [LARGE SCALE GENOMIC DNA]</scope>
    <source>
        <strain evidence="2 3">DSM 27929</strain>
    </source>
</reference>